<dbReference type="AlphaFoldDB" id="A0A2T3Q453"/>
<evidence type="ECO:0000313" key="2">
    <source>
        <dbReference type="Proteomes" id="UP000251647"/>
    </source>
</evidence>
<dbReference type="OrthoDB" id="9971766at2"/>
<protein>
    <submittedName>
        <fullName evidence="1">Uncharacterized protein</fullName>
    </submittedName>
</protein>
<organism evidence="1 2">
    <name type="scientific">Photobacterium damselae</name>
    <dbReference type="NCBI Taxonomy" id="38293"/>
    <lineage>
        <taxon>Bacteria</taxon>
        <taxon>Pseudomonadati</taxon>
        <taxon>Pseudomonadota</taxon>
        <taxon>Gammaproteobacteria</taxon>
        <taxon>Vibrionales</taxon>
        <taxon>Vibrionaceae</taxon>
        <taxon>Photobacterium</taxon>
    </lineage>
</organism>
<gene>
    <name evidence="1" type="ORF">NCTC11647_04568</name>
</gene>
<dbReference type="EMBL" id="UATL01000009">
    <property type="protein sequence ID" value="SPY46207.1"/>
    <property type="molecule type" value="Genomic_DNA"/>
</dbReference>
<dbReference type="RefSeq" id="WP_036764593.1">
    <property type="nucleotide sequence ID" value="NZ_PYOG01000047.1"/>
</dbReference>
<reference evidence="1 2" key="1">
    <citation type="submission" date="2018-06" db="EMBL/GenBank/DDBJ databases">
        <authorList>
            <consortium name="Pathogen Informatics"/>
            <person name="Doyle S."/>
        </authorList>
    </citation>
    <scope>NUCLEOTIDE SEQUENCE [LARGE SCALE GENOMIC DNA]</scope>
    <source>
        <strain evidence="1 2">NCTC11647</strain>
    </source>
</reference>
<evidence type="ECO:0000313" key="1">
    <source>
        <dbReference type="EMBL" id="SPY46207.1"/>
    </source>
</evidence>
<sequence length="105" mass="12044">MDKHDTQAIDILSNGHLSTAFEGIDNKKLLLMFRCAQRYKQANLGDDKERQRADAVVESCIRVIRCLYLSPNAHIKSFPNSHSQTLDPHHQFEKAQENYAEGFNL</sequence>
<proteinExistence type="predicted"/>
<name>A0A2T3Q453_PHODM</name>
<dbReference type="Proteomes" id="UP000251647">
    <property type="component" value="Unassembled WGS sequence"/>
</dbReference>
<accession>A0A2T3Q453</accession>